<evidence type="ECO:0000313" key="2">
    <source>
        <dbReference type="Proteomes" id="UP000284283"/>
    </source>
</evidence>
<reference evidence="1 2" key="1">
    <citation type="submission" date="2018-03" db="EMBL/GenBank/DDBJ databases">
        <authorList>
            <person name="Wu G."/>
        </authorList>
    </citation>
    <scope>NUCLEOTIDE SEQUENCE [LARGE SCALE GENOMIC DNA]</scope>
    <source>
        <strain evidence="1 2">SAM-118</strain>
    </source>
</reference>
<evidence type="ECO:0000313" key="1">
    <source>
        <dbReference type="EMBL" id="RNL00790.1"/>
    </source>
</evidence>
<dbReference type="EMBL" id="PYTT01000113">
    <property type="protein sequence ID" value="RNL00790.1"/>
    <property type="molecule type" value="Genomic_DNA"/>
</dbReference>
<comment type="caution">
    <text evidence="1">The sequence shown here is derived from an EMBL/GenBank/DDBJ whole genome shotgun (WGS) entry which is preliminary data.</text>
</comment>
<dbReference type="RefSeq" id="WP_087910917.1">
    <property type="nucleotide sequence ID" value="NZ_JBJNUR010000007.1"/>
</dbReference>
<dbReference type="Proteomes" id="UP000284283">
    <property type="component" value="Unassembled WGS sequence"/>
</dbReference>
<gene>
    <name evidence="1" type="ORF">C9386_13640</name>
</gene>
<sequence length="122" mass="13148">MADHFALDGFESRDRTLMDKEVANVRACLQAGCPDFAIIRDVADASKHAKLALSKKVPRQLSSTEQLSATPGIFQAPFGYGVFAEAAEVIVTLDDGTTLSLLPAVRTVLATWRSMLSPVALR</sequence>
<protein>
    <submittedName>
        <fullName evidence="1">Uncharacterized protein</fullName>
    </submittedName>
</protein>
<name>A0AAE8F5H6_XANVA</name>
<organism evidence="1 2">
    <name type="scientific">Xanthomonas vasicola pv. vasculorum</name>
    <dbReference type="NCBI Taxonomy" id="325776"/>
    <lineage>
        <taxon>Bacteria</taxon>
        <taxon>Pseudomonadati</taxon>
        <taxon>Pseudomonadota</taxon>
        <taxon>Gammaproteobacteria</taxon>
        <taxon>Lysobacterales</taxon>
        <taxon>Lysobacteraceae</taxon>
        <taxon>Xanthomonas</taxon>
    </lineage>
</organism>
<dbReference type="KEGG" id="xva:C7V42_09710"/>
<proteinExistence type="predicted"/>
<accession>A0AAE8F5H6</accession>
<dbReference type="AlphaFoldDB" id="A0AAE8F5H6"/>